<name>A0ABW9XA70_9SPHN</name>
<sequence length="678" mass="72174">MSSPAQPAPKTHAYRPDIDGLRAICVGVVVAFHAFWRRDFGGFVGVDIFFVISGYLISGIILDDLAAGRFSFAGFYARRVRRIYPALVLVAGVTLAAGWLQLFDDHFQQLGRHVGAAAGFVSNIVLYGESGYFDADSDVKPLLHLWSLGVEEQFYILWPLALAAAFGWRRGNGAMGRAGWVLGVALLASLAQAVHLMRVDASAAFYWPTPRFWEMLAGAGLAYAARRWRLSDGGWAGHGLSLGGMALLAGSLIWITQRVPFPGWSALPPVLAGVMLIGAGPQGCANRWALSLPPMVWLGRISYPLYLWHWPVLVLARTSGFTGPGAMAGAVGIAVALSWATARWVEPPLRHGGHGTVKTWGLLGAMALLGIGGLAVGYGGGRSATSATSAAAARQLQWQIPVGSPAQIAACRALMPERAALRGGENDFCYIAHPGRAADVMLVGDSLNLSLFPGLAARGDMNVLVAAASEAAPLYDTTTTERFDTTRLNNWRLTNQALDHAAQTPSVRVVVLSYVNGDALTQPGAMHAITDRRGGNVVPANSVDQARALFTARLRETVERLTSAGKAVVIVLPNQRMDFEIADCLNGLRPIHAAPTHPCAATPSTARAAYAGWVRAAVAGLDRVTLMDLGDRLCAGHTCPAMRQGQLLYRDRVHLSDDGSRLVAPSVAAVIHHAAMAK</sequence>
<dbReference type="EMBL" id="JAAAPO010000001">
    <property type="protein sequence ID" value="NBC35417.1"/>
    <property type="molecule type" value="Genomic_DNA"/>
</dbReference>
<feature type="transmembrane region" description="Helical" evidence="8">
    <location>
        <begin position="357"/>
        <end position="379"/>
    </location>
</feature>
<feature type="domain" description="Acyltransferase 3" evidence="9">
    <location>
        <begin position="17"/>
        <end position="342"/>
    </location>
</feature>
<dbReference type="PANTHER" id="PTHR23028:SF53">
    <property type="entry name" value="ACYL_TRANSF_3 DOMAIN-CONTAINING PROTEIN"/>
    <property type="match status" value="1"/>
</dbReference>
<dbReference type="InterPro" id="IPR050879">
    <property type="entry name" value="Acyltransferase_3"/>
</dbReference>
<feature type="transmembrane region" description="Helical" evidence="8">
    <location>
        <begin position="180"/>
        <end position="198"/>
    </location>
</feature>
<keyword evidence="12" id="KW-1185">Reference proteome</keyword>
<protein>
    <submittedName>
        <fullName evidence="11">Acyltransferase family protein</fullName>
    </submittedName>
</protein>
<evidence type="ECO:0000256" key="4">
    <source>
        <dbReference type="ARBA" id="ARBA00022692"/>
    </source>
</evidence>
<dbReference type="InterPro" id="IPR002656">
    <property type="entry name" value="Acyl_transf_3_dom"/>
</dbReference>
<dbReference type="GO" id="GO:0016746">
    <property type="term" value="F:acyltransferase activity"/>
    <property type="evidence" value="ECO:0007669"/>
    <property type="project" value="UniProtKB-KW"/>
</dbReference>
<dbReference type="InterPro" id="IPR036514">
    <property type="entry name" value="SGNH_hydro_sf"/>
</dbReference>
<keyword evidence="7 11" id="KW-0012">Acyltransferase</keyword>
<feature type="transmembrane region" description="Helical" evidence="8">
    <location>
        <begin position="235"/>
        <end position="255"/>
    </location>
</feature>
<evidence type="ECO:0000256" key="6">
    <source>
        <dbReference type="ARBA" id="ARBA00023136"/>
    </source>
</evidence>
<evidence type="ECO:0000259" key="10">
    <source>
        <dbReference type="Pfam" id="PF19040"/>
    </source>
</evidence>
<organism evidence="11 12">
    <name type="scientific">Novosphingobium ovatum</name>
    <dbReference type="NCBI Taxonomy" id="1908523"/>
    <lineage>
        <taxon>Bacteria</taxon>
        <taxon>Pseudomonadati</taxon>
        <taxon>Pseudomonadota</taxon>
        <taxon>Alphaproteobacteria</taxon>
        <taxon>Sphingomonadales</taxon>
        <taxon>Sphingomonadaceae</taxon>
        <taxon>Novosphingobium</taxon>
    </lineage>
</organism>
<evidence type="ECO:0000256" key="7">
    <source>
        <dbReference type="ARBA" id="ARBA00023315"/>
    </source>
</evidence>
<feature type="transmembrane region" description="Helical" evidence="8">
    <location>
        <begin position="83"/>
        <end position="102"/>
    </location>
</feature>
<dbReference type="Gene3D" id="3.40.50.1110">
    <property type="entry name" value="SGNH hydrolase"/>
    <property type="match status" value="1"/>
</dbReference>
<dbReference type="Pfam" id="PF01757">
    <property type="entry name" value="Acyl_transf_3"/>
    <property type="match status" value="1"/>
</dbReference>
<evidence type="ECO:0000256" key="8">
    <source>
        <dbReference type="SAM" id="Phobius"/>
    </source>
</evidence>
<evidence type="ECO:0000256" key="3">
    <source>
        <dbReference type="ARBA" id="ARBA00022679"/>
    </source>
</evidence>
<evidence type="ECO:0000256" key="5">
    <source>
        <dbReference type="ARBA" id="ARBA00022989"/>
    </source>
</evidence>
<keyword evidence="2" id="KW-1003">Cell membrane</keyword>
<dbReference type="InterPro" id="IPR043968">
    <property type="entry name" value="SGNH"/>
</dbReference>
<evidence type="ECO:0000256" key="2">
    <source>
        <dbReference type="ARBA" id="ARBA00022475"/>
    </source>
</evidence>
<feature type="transmembrane region" description="Helical" evidence="8">
    <location>
        <begin position="153"/>
        <end position="168"/>
    </location>
</feature>
<evidence type="ECO:0000256" key="1">
    <source>
        <dbReference type="ARBA" id="ARBA00004651"/>
    </source>
</evidence>
<proteinExistence type="predicted"/>
<evidence type="ECO:0000259" key="9">
    <source>
        <dbReference type="Pfam" id="PF01757"/>
    </source>
</evidence>
<evidence type="ECO:0000313" key="11">
    <source>
        <dbReference type="EMBL" id="NBC35417.1"/>
    </source>
</evidence>
<feature type="transmembrane region" description="Helical" evidence="8">
    <location>
        <begin position="261"/>
        <end position="281"/>
    </location>
</feature>
<dbReference type="SUPFAM" id="SSF52266">
    <property type="entry name" value="SGNH hydrolase"/>
    <property type="match status" value="1"/>
</dbReference>
<comment type="caution">
    <text evidence="11">The sequence shown here is derived from an EMBL/GenBank/DDBJ whole genome shotgun (WGS) entry which is preliminary data.</text>
</comment>
<evidence type="ECO:0000313" key="12">
    <source>
        <dbReference type="Proteomes" id="UP000753724"/>
    </source>
</evidence>
<comment type="subcellular location">
    <subcellularLocation>
        <location evidence="1">Cell membrane</location>
        <topology evidence="1">Multi-pass membrane protein</topology>
    </subcellularLocation>
</comment>
<feature type="domain" description="SGNH" evidence="10">
    <location>
        <begin position="425"/>
        <end position="668"/>
    </location>
</feature>
<accession>A0ABW9XA70</accession>
<keyword evidence="5 8" id="KW-1133">Transmembrane helix</keyword>
<reference evidence="12" key="1">
    <citation type="submission" date="2020-01" db="EMBL/GenBank/DDBJ databases">
        <title>Sphingomonas sp. strain CSW-10.</title>
        <authorList>
            <person name="Chen W.-M."/>
        </authorList>
    </citation>
    <scope>NUCLEOTIDE SEQUENCE [LARGE SCALE GENOMIC DNA]</scope>
    <source>
        <strain evidence="12">FSY-8</strain>
    </source>
</reference>
<dbReference type="Proteomes" id="UP000753724">
    <property type="component" value="Unassembled WGS sequence"/>
</dbReference>
<dbReference type="RefSeq" id="WP_161716685.1">
    <property type="nucleotide sequence ID" value="NZ_JAAAPO010000001.1"/>
</dbReference>
<feature type="transmembrane region" description="Helical" evidence="8">
    <location>
        <begin position="326"/>
        <end position="345"/>
    </location>
</feature>
<feature type="transmembrane region" description="Helical" evidence="8">
    <location>
        <begin position="42"/>
        <end position="62"/>
    </location>
</feature>
<keyword evidence="3" id="KW-0808">Transferase</keyword>
<dbReference type="PANTHER" id="PTHR23028">
    <property type="entry name" value="ACETYLTRANSFERASE"/>
    <property type="match status" value="1"/>
</dbReference>
<dbReference type="Pfam" id="PF19040">
    <property type="entry name" value="SGNH"/>
    <property type="match status" value="1"/>
</dbReference>
<keyword evidence="4 8" id="KW-0812">Transmembrane</keyword>
<gene>
    <name evidence="11" type="ORF">GTZ99_02470</name>
</gene>
<keyword evidence="6 8" id="KW-0472">Membrane</keyword>